<gene>
    <name evidence="7" type="ORF">BO86DRAFT_434131</name>
</gene>
<dbReference type="Gene3D" id="3.30.465.10">
    <property type="match status" value="1"/>
</dbReference>
<evidence type="ECO:0000259" key="6">
    <source>
        <dbReference type="PROSITE" id="PS51387"/>
    </source>
</evidence>
<name>A0A8T8WVU7_ASPJA</name>
<dbReference type="PANTHER" id="PTHR42973:SF53">
    <property type="entry name" value="FAD-BINDING PCMH-TYPE DOMAIN-CONTAINING PROTEIN-RELATED"/>
    <property type="match status" value="1"/>
</dbReference>
<reference evidence="7 8" key="1">
    <citation type="submission" date="2018-02" db="EMBL/GenBank/DDBJ databases">
        <title>The genomes of Aspergillus section Nigri reveals drivers in fungal speciation.</title>
        <authorList>
            <consortium name="DOE Joint Genome Institute"/>
            <person name="Vesth T.C."/>
            <person name="Nybo J."/>
            <person name="Theobald S."/>
            <person name="Brandl J."/>
            <person name="Frisvad J.C."/>
            <person name="Nielsen K.F."/>
            <person name="Lyhne E.K."/>
            <person name="Kogle M.E."/>
            <person name="Kuo A."/>
            <person name="Riley R."/>
            <person name="Clum A."/>
            <person name="Nolan M."/>
            <person name="Lipzen A."/>
            <person name="Salamov A."/>
            <person name="Henrissat B."/>
            <person name="Wiebenga A."/>
            <person name="De vries R.P."/>
            <person name="Grigoriev I.V."/>
            <person name="Mortensen U.H."/>
            <person name="Andersen M.R."/>
            <person name="Baker S.E."/>
        </authorList>
    </citation>
    <scope>NUCLEOTIDE SEQUENCE [LARGE SCALE GENOMIC DNA]</scope>
    <source>
        <strain evidence="7 8">CBS 114.51</strain>
    </source>
</reference>
<evidence type="ECO:0000256" key="5">
    <source>
        <dbReference type="SAM" id="SignalP"/>
    </source>
</evidence>
<sequence length="507" mass="55357">MNILIIGAVFLSTLLRSCLAQSARNPDLCCAALNTSTIGSRVAFPGSVAYEQSLSSYYSLNARLHPTCIVQPLSAQDVSVAVRTLATSTAAPCLFAVRSGGHTPTAGAANIEPGVTIDLSLMNRTTYDPSTGTASIQTGVHWGSVYDTLLKSNVTIAGGRVAPIGVGGFLTGGGLSFYNARVGLSCDNVQGFEVVMASSEIVYANRNSHPDLFKALKGGSNNFDIVTTFDMATLPAADLWGGLLVYNISNTPEYISAATDFTDKIPTDPHGAWYGIFNYNGTMDRTDIVAMLAYRRPVMRPAVFQKFYQIPNITDTTRISTIVDQTRYAYIPYRGGSSIPTGTTSTYLNRADIIHQAVQVFFKQIRRAKSRARSKDFGIILVVQPWVPLFWKESEARGGNVLGLERFNKNMLNIIISYSWSDEADDNLFHHLAESGRAKLDTCAWLTGAYNEYIYLNYAGGAQDPLRGYGPDNVRFMQEVARKYDPEGVFQHQVPGGFKPSRTHGFD</sequence>
<dbReference type="OrthoDB" id="2151789at2759"/>
<dbReference type="GO" id="GO:0016491">
    <property type="term" value="F:oxidoreductase activity"/>
    <property type="evidence" value="ECO:0007669"/>
    <property type="project" value="UniProtKB-KW"/>
</dbReference>
<protein>
    <submittedName>
        <fullName evidence="7">FAD-binding domain-containing protein</fullName>
    </submittedName>
</protein>
<dbReference type="SUPFAM" id="SSF56176">
    <property type="entry name" value="FAD-binding/transporter-associated domain-like"/>
    <property type="match status" value="1"/>
</dbReference>
<feature type="domain" description="FAD-binding PCMH-type" evidence="6">
    <location>
        <begin position="62"/>
        <end position="236"/>
    </location>
</feature>
<feature type="chain" id="PRO_5035819372" evidence="5">
    <location>
        <begin position="21"/>
        <end position="507"/>
    </location>
</feature>
<feature type="signal peptide" evidence="5">
    <location>
        <begin position="1"/>
        <end position="20"/>
    </location>
</feature>
<dbReference type="AlphaFoldDB" id="A0A8T8WVU7"/>
<dbReference type="InterPro" id="IPR006094">
    <property type="entry name" value="Oxid_FAD_bind_N"/>
</dbReference>
<dbReference type="PROSITE" id="PS51387">
    <property type="entry name" value="FAD_PCMH"/>
    <property type="match status" value="1"/>
</dbReference>
<proteinExistence type="inferred from homology"/>
<dbReference type="InterPro" id="IPR016166">
    <property type="entry name" value="FAD-bd_PCMH"/>
</dbReference>
<evidence type="ECO:0000256" key="3">
    <source>
        <dbReference type="ARBA" id="ARBA00022827"/>
    </source>
</evidence>
<dbReference type="InterPro" id="IPR016169">
    <property type="entry name" value="FAD-bd_PCMH_sub2"/>
</dbReference>
<dbReference type="PANTHER" id="PTHR42973">
    <property type="entry name" value="BINDING OXIDOREDUCTASE, PUTATIVE (AFU_ORTHOLOGUE AFUA_1G17690)-RELATED"/>
    <property type="match status" value="1"/>
</dbReference>
<keyword evidence="2" id="KW-0285">Flavoprotein</keyword>
<keyword evidence="8" id="KW-1185">Reference proteome</keyword>
<dbReference type="GO" id="GO:0071949">
    <property type="term" value="F:FAD binding"/>
    <property type="evidence" value="ECO:0007669"/>
    <property type="project" value="InterPro"/>
</dbReference>
<dbReference type="InterPro" id="IPR050416">
    <property type="entry name" value="FAD-linked_Oxidoreductase"/>
</dbReference>
<dbReference type="GeneID" id="37179576"/>
<evidence type="ECO:0000313" key="8">
    <source>
        <dbReference type="Proteomes" id="UP000249497"/>
    </source>
</evidence>
<dbReference type="RefSeq" id="XP_025525861.1">
    <property type="nucleotide sequence ID" value="XM_025675883.1"/>
</dbReference>
<evidence type="ECO:0000256" key="2">
    <source>
        <dbReference type="ARBA" id="ARBA00022630"/>
    </source>
</evidence>
<dbReference type="Pfam" id="PF01565">
    <property type="entry name" value="FAD_binding_4"/>
    <property type="match status" value="1"/>
</dbReference>
<evidence type="ECO:0000256" key="4">
    <source>
        <dbReference type="ARBA" id="ARBA00023002"/>
    </source>
</evidence>
<comment type="similarity">
    <text evidence="1">Belongs to the oxygen-dependent FAD-linked oxidoreductase family.</text>
</comment>
<keyword evidence="5" id="KW-0732">Signal</keyword>
<keyword evidence="3" id="KW-0274">FAD</keyword>
<organism evidence="7 8">
    <name type="scientific">Aspergillus japonicus CBS 114.51</name>
    <dbReference type="NCBI Taxonomy" id="1448312"/>
    <lineage>
        <taxon>Eukaryota</taxon>
        <taxon>Fungi</taxon>
        <taxon>Dikarya</taxon>
        <taxon>Ascomycota</taxon>
        <taxon>Pezizomycotina</taxon>
        <taxon>Eurotiomycetes</taxon>
        <taxon>Eurotiomycetidae</taxon>
        <taxon>Eurotiales</taxon>
        <taxon>Aspergillaceae</taxon>
        <taxon>Aspergillus</taxon>
        <taxon>Aspergillus subgen. Circumdati</taxon>
    </lineage>
</organism>
<dbReference type="Proteomes" id="UP000249497">
    <property type="component" value="Unassembled WGS sequence"/>
</dbReference>
<evidence type="ECO:0000256" key="1">
    <source>
        <dbReference type="ARBA" id="ARBA00005466"/>
    </source>
</evidence>
<accession>A0A8T8WVU7</accession>
<dbReference type="EMBL" id="KZ824808">
    <property type="protein sequence ID" value="RAH79967.1"/>
    <property type="molecule type" value="Genomic_DNA"/>
</dbReference>
<keyword evidence="4" id="KW-0560">Oxidoreductase</keyword>
<dbReference type="InterPro" id="IPR036318">
    <property type="entry name" value="FAD-bd_PCMH-like_sf"/>
</dbReference>
<evidence type="ECO:0000313" key="7">
    <source>
        <dbReference type="EMBL" id="RAH79967.1"/>
    </source>
</evidence>